<keyword evidence="11 13" id="KW-0030">Aminoacyl-tRNA synthetase</keyword>
<evidence type="ECO:0000256" key="2">
    <source>
        <dbReference type="ARBA" id="ARBA00004496"/>
    </source>
</evidence>
<dbReference type="SUPFAM" id="SSF57770">
    <property type="entry name" value="Methionyl-tRNA synthetase (MetRS), Zn-domain"/>
    <property type="match status" value="1"/>
</dbReference>
<evidence type="ECO:0000256" key="6">
    <source>
        <dbReference type="ARBA" id="ARBA00022723"/>
    </source>
</evidence>
<dbReference type="AlphaFoldDB" id="A0A261EU66"/>
<dbReference type="FunFam" id="2.20.28.20:FF:000001">
    <property type="entry name" value="Methionine--tRNA ligase"/>
    <property type="match status" value="1"/>
</dbReference>
<evidence type="ECO:0000256" key="1">
    <source>
        <dbReference type="ARBA" id="ARBA00003314"/>
    </source>
</evidence>
<dbReference type="Proteomes" id="UP000216004">
    <property type="component" value="Unassembled WGS sequence"/>
</dbReference>
<keyword evidence="18" id="KW-1185">Reference proteome</keyword>
<dbReference type="RefSeq" id="WP_094722889.1">
    <property type="nucleotide sequence ID" value="NZ_MWWS01000004.1"/>
</dbReference>
<feature type="binding site" evidence="13">
    <location>
        <position position="156"/>
    </location>
    <ligand>
        <name>Zn(2+)</name>
        <dbReference type="ChEBI" id="CHEBI:29105"/>
    </ligand>
</feature>
<protein>
    <recommendedName>
        <fullName evidence="13">Methionine--tRNA ligase</fullName>
        <ecNumber evidence="13">6.1.1.10</ecNumber>
    </recommendedName>
    <alternativeName>
        <fullName evidence="13">Methionyl-tRNA synthetase</fullName>
        <shortName evidence="13">MetRS</shortName>
    </alternativeName>
</protein>
<evidence type="ECO:0000259" key="16">
    <source>
        <dbReference type="Pfam" id="PF09334"/>
    </source>
</evidence>
<comment type="similarity">
    <text evidence="3 13">Belongs to the class-I aminoacyl-tRNA synthetase family. MetG type 1 subfamily.</text>
</comment>
<dbReference type="CDD" id="cd07957">
    <property type="entry name" value="Anticodon_Ia_Met"/>
    <property type="match status" value="1"/>
</dbReference>
<feature type="coiled-coil region" evidence="14">
    <location>
        <begin position="586"/>
        <end position="617"/>
    </location>
</feature>
<dbReference type="InterPro" id="IPR014758">
    <property type="entry name" value="Met-tRNA_synth"/>
</dbReference>
<dbReference type="Gene3D" id="1.10.730.10">
    <property type="entry name" value="Isoleucyl-tRNA Synthetase, Domain 1"/>
    <property type="match status" value="1"/>
</dbReference>
<dbReference type="GO" id="GO:0005524">
    <property type="term" value="F:ATP binding"/>
    <property type="evidence" value="ECO:0007669"/>
    <property type="project" value="UniProtKB-UniRule"/>
</dbReference>
<keyword evidence="9 13" id="KW-0067">ATP-binding</keyword>
<dbReference type="GO" id="GO:0046872">
    <property type="term" value="F:metal ion binding"/>
    <property type="evidence" value="ECO:0007669"/>
    <property type="project" value="UniProtKB-KW"/>
</dbReference>
<comment type="catalytic activity">
    <reaction evidence="12 13">
        <text>tRNA(Met) + L-methionine + ATP = L-methionyl-tRNA(Met) + AMP + diphosphate</text>
        <dbReference type="Rhea" id="RHEA:13481"/>
        <dbReference type="Rhea" id="RHEA-COMP:9667"/>
        <dbReference type="Rhea" id="RHEA-COMP:9698"/>
        <dbReference type="ChEBI" id="CHEBI:30616"/>
        <dbReference type="ChEBI" id="CHEBI:33019"/>
        <dbReference type="ChEBI" id="CHEBI:57844"/>
        <dbReference type="ChEBI" id="CHEBI:78442"/>
        <dbReference type="ChEBI" id="CHEBI:78530"/>
        <dbReference type="ChEBI" id="CHEBI:456215"/>
        <dbReference type="EC" id="6.1.1.10"/>
    </reaction>
</comment>
<dbReference type="InterPro" id="IPR015413">
    <property type="entry name" value="Methionyl/Leucyl_tRNA_Synth"/>
</dbReference>
<dbReference type="Gene3D" id="2.20.28.20">
    <property type="entry name" value="Methionyl-tRNA synthetase, Zn-domain"/>
    <property type="match status" value="1"/>
</dbReference>
<comment type="subunit">
    <text evidence="13">Monomer.</text>
</comment>
<keyword evidence="5 13" id="KW-0436">Ligase</keyword>
<dbReference type="NCBIfam" id="TIGR00398">
    <property type="entry name" value="metG"/>
    <property type="match status" value="1"/>
</dbReference>
<dbReference type="CDD" id="cd00814">
    <property type="entry name" value="MetRS_core"/>
    <property type="match status" value="1"/>
</dbReference>
<comment type="subcellular location">
    <subcellularLocation>
        <location evidence="2 13">Cytoplasm</location>
    </subcellularLocation>
</comment>
<feature type="short sequence motif" description="'KMSKS' region" evidence="13">
    <location>
        <begin position="347"/>
        <end position="351"/>
    </location>
</feature>
<dbReference type="InterPro" id="IPR041872">
    <property type="entry name" value="Anticodon_Met"/>
</dbReference>
<keyword evidence="7 13" id="KW-0547">Nucleotide-binding</keyword>
<dbReference type="GO" id="GO:0005829">
    <property type="term" value="C:cytosol"/>
    <property type="evidence" value="ECO:0007669"/>
    <property type="project" value="TreeGrafter"/>
</dbReference>
<keyword evidence="6 13" id="KW-0479">Metal-binding</keyword>
<feature type="domain" description="Methionyl/Leucyl tRNA synthetase" evidence="16">
    <location>
        <begin position="4"/>
        <end position="410"/>
    </location>
</feature>
<feature type="binding site" evidence="13">
    <location>
        <position position="159"/>
    </location>
    <ligand>
        <name>Zn(2+)</name>
        <dbReference type="ChEBI" id="CHEBI:29105"/>
    </ligand>
</feature>
<dbReference type="GO" id="GO:0006431">
    <property type="term" value="P:methionyl-tRNA aminoacylation"/>
    <property type="evidence" value="ECO:0007669"/>
    <property type="project" value="UniProtKB-UniRule"/>
</dbReference>
<dbReference type="HAMAP" id="MF_00098">
    <property type="entry name" value="Met_tRNA_synth_type1"/>
    <property type="match status" value="1"/>
</dbReference>
<dbReference type="InterPro" id="IPR029038">
    <property type="entry name" value="MetRS_Zn"/>
</dbReference>
<dbReference type="PANTHER" id="PTHR45765:SF1">
    <property type="entry name" value="METHIONINE--TRNA LIGASE, CYTOPLASMIC"/>
    <property type="match status" value="1"/>
</dbReference>
<feature type="binding site" evidence="13">
    <location>
        <position position="143"/>
    </location>
    <ligand>
        <name>Zn(2+)</name>
        <dbReference type="ChEBI" id="CHEBI:29105"/>
    </ligand>
</feature>
<keyword evidence="4 13" id="KW-0963">Cytoplasm</keyword>
<evidence type="ECO:0000256" key="12">
    <source>
        <dbReference type="ARBA" id="ARBA00047364"/>
    </source>
</evidence>
<dbReference type="InterPro" id="IPR013155">
    <property type="entry name" value="M/V/L/I-tRNA-synth_anticd-bd"/>
</dbReference>
<dbReference type="InterPro" id="IPR033911">
    <property type="entry name" value="MetRS_core"/>
</dbReference>
<evidence type="ECO:0000256" key="13">
    <source>
        <dbReference type="HAMAP-Rule" id="MF_00098"/>
    </source>
</evidence>
<evidence type="ECO:0000256" key="7">
    <source>
        <dbReference type="ARBA" id="ARBA00022741"/>
    </source>
</evidence>
<evidence type="ECO:0000313" key="17">
    <source>
        <dbReference type="EMBL" id="OZG50411.1"/>
    </source>
</evidence>
<dbReference type="InterPro" id="IPR009080">
    <property type="entry name" value="tRNAsynth_Ia_anticodon-bd"/>
</dbReference>
<sequence>MSNILVSVAWPYANGPRHIGHVAGFGVPSDVYARYQRMKGNQVLMVSGTDEHGTPILVEAEAEGVSPQEIADRYNQVIVKDLCNLGLSYDLFTRTTTSNHEHVVQELFKQCLENGYIYKGKQKVAISPSTGRTLPDRYIEGTCPICGYDGARGDQCDNCGNELDPDELLNPRSKINGETPRFEETEHFFLDLPALAEANEAWLRTRQGWRTNVLNFSLGLFREVKPRAITRDIDWGIPVPVDGWIDNPNKKLYVWFDAVIGYLSASIEWARRQSEPEAWRKWWNDPESLGYYFMGKDNITFHSQIWPSELLAYNGQGSKGGHSGGYGELNLPEQVVASEFMTMEGKKFSSSRGIVIYVKDILARYQVDAVRYYISVAGPESSDADFTWAEFVRHNNEELAASWGNLVNRVANLLYKNFGCIPAVNPDKLDETDRALLEESKAAFDIVGALIDRQRQKAALGEAMRLVGDINKYISATEPWKIKEDKERLAAVLCTAAQAVSDANHLLAPFLPHSAQKVWEALGGTGTFSPLPRIEEVEDLDRPGFTYSIITGDYVLGKDVHPWKSEPLEEGAPIAQPKPIFAKIPKEAIQEELDRFQAQLDERNAKAQARFEAAQAKLKAE</sequence>
<comment type="cofactor">
    <cofactor evidence="13">
        <name>Zn(2+)</name>
        <dbReference type="ChEBI" id="CHEBI:29105"/>
    </cofactor>
    <text evidence="13">Binds 1 zinc ion per subunit.</text>
</comment>
<evidence type="ECO:0000259" key="15">
    <source>
        <dbReference type="Pfam" id="PF08264"/>
    </source>
</evidence>
<dbReference type="Pfam" id="PF09334">
    <property type="entry name" value="tRNA-synt_1g"/>
    <property type="match status" value="1"/>
</dbReference>
<evidence type="ECO:0000256" key="8">
    <source>
        <dbReference type="ARBA" id="ARBA00022833"/>
    </source>
</evidence>
<comment type="function">
    <text evidence="1 13">Is required not only for elongation of protein synthesis but also for the initiation of all mRNA translation through initiator tRNA(fMet) aminoacylation.</text>
</comment>
<evidence type="ECO:0000256" key="14">
    <source>
        <dbReference type="SAM" id="Coils"/>
    </source>
</evidence>
<accession>A0A261EU66</accession>
<dbReference type="Pfam" id="PF08264">
    <property type="entry name" value="Anticodon_1"/>
    <property type="match status" value="1"/>
</dbReference>
<evidence type="ECO:0000256" key="5">
    <source>
        <dbReference type="ARBA" id="ARBA00022598"/>
    </source>
</evidence>
<name>A0A261EU66_9BIFI</name>
<dbReference type="PANTHER" id="PTHR45765">
    <property type="entry name" value="METHIONINE--TRNA LIGASE"/>
    <property type="match status" value="1"/>
</dbReference>
<feature type="binding site" evidence="13">
    <location>
        <position position="350"/>
    </location>
    <ligand>
        <name>ATP</name>
        <dbReference type="ChEBI" id="CHEBI:30616"/>
    </ligand>
</feature>
<dbReference type="OrthoDB" id="9810191at2"/>
<feature type="domain" description="Methionyl/Valyl/Leucyl/Isoleucyl-tRNA synthetase anticodon-binding" evidence="15">
    <location>
        <begin position="433"/>
        <end position="528"/>
    </location>
</feature>
<dbReference type="SUPFAM" id="SSF52374">
    <property type="entry name" value="Nucleotidylyl transferase"/>
    <property type="match status" value="1"/>
</dbReference>
<keyword evidence="8 13" id="KW-0862">Zinc</keyword>
<reference evidence="17 18" key="1">
    <citation type="journal article" date="2017" name="BMC Genomics">
        <title>Comparative genomic and phylogenomic analyses of the Bifidobacteriaceae family.</title>
        <authorList>
            <person name="Lugli G.A."/>
            <person name="Milani C."/>
            <person name="Turroni F."/>
            <person name="Duranti S."/>
            <person name="Mancabelli L."/>
            <person name="Mangifesta M."/>
            <person name="Ferrario C."/>
            <person name="Modesto M."/>
            <person name="Mattarelli P."/>
            <person name="Jiri K."/>
            <person name="van Sinderen D."/>
            <person name="Ventura M."/>
        </authorList>
    </citation>
    <scope>NUCLEOTIDE SEQUENCE [LARGE SCALE GENOMIC DNA]</scope>
    <source>
        <strain evidence="17 18">DSM 22924</strain>
    </source>
</reference>
<comment type="caution">
    <text evidence="17">The sequence shown here is derived from an EMBL/GenBank/DDBJ whole genome shotgun (WGS) entry which is preliminary data.</text>
</comment>
<feature type="binding site" evidence="13">
    <location>
        <position position="146"/>
    </location>
    <ligand>
        <name>Zn(2+)</name>
        <dbReference type="ChEBI" id="CHEBI:29105"/>
    </ligand>
</feature>
<evidence type="ECO:0000256" key="10">
    <source>
        <dbReference type="ARBA" id="ARBA00022917"/>
    </source>
</evidence>
<dbReference type="SUPFAM" id="SSF47323">
    <property type="entry name" value="Anticodon-binding domain of a subclass of class I aminoacyl-tRNA synthetases"/>
    <property type="match status" value="1"/>
</dbReference>
<keyword evidence="10 13" id="KW-0648">Protein biosynthesis</keyword>
<evidence type="ECO:0000256" key="3">
    <source>
        <dbReference type="ARBA" id="ARBA00008258"/>
    </source>
</evidence>
<gene>
    <name evidence="13" type="primary">metG</name>
    <name evidence="17" type="ORF">BOCO_0928</name>
</gene>
<dbReference type="Gene3D" id="3.40.50.620">
    <property type="entry name" value="HUPs"/>
    <property type="match status" value="1"/>
</dbReference>
<proteinExistence type="inferred from homology"/>
<evidence type="ECO:0000256" key="11">
    <source>
        <dbReference type="ARBA" id="ARBA00023146"/>
    </source>
</evidence>
<keyword evidence="14" id="KW-0175">Coiled coil</keyword>
<evidence type="ECO:0000256" key="9">
    <source>
        <dbReference type="ARBA" id="ARBA00022840"/>
    </source>
</evidence>
<dbReference type="InterPro" id="IPR014729">
    <property type="entry name" value="Rossmann-like_a/b/a_fold"/>
</dbReference>
<dbReference type="InterPro" id="IPR023458">
    <property type="entry name" value="Met-tRNA_ligase_1"/>
</dbReference>
<feature type="short sequence motif" description="'HIGH' region" evidence="13">
    <location>
        <begin position="11"/>
        <end position="21"/>
    </location>
</feature>
<evidence type="ECO:0000313" key="18">
    <source>
        <dbReference type="Proteomes" id="UP000216004"/>
    </source>
</evidence>
<organism evidence="17 18">
    <name type="scientific">Bombiscardovia coagulans</name>
    <dbReference type="NCBI Taxonomy" id="686666"/>
    <lineage>
        <taxon>Bacteria</taxon>
        <taxon>Bacillati</taxon>
        <taxon>Actinomycetota</taxon>
        <taxon>Actinomycetes</taxon>
        <taxon>Bifidobacteriales</taxon>
        <taxon>Bifidobacteriaceae</taxon>
        <taxon>Bombiscardovia</taxon>
    </lineage>
</organism>
<dbReference type="EC" id="6.1.1.10" evidence="13"/>
<dbReference type="EMBL" id="MWWS01000004">
    <property type="protein sequence ID" value="OZG50411.1"/>
    <property type="molecule type" value="Genomic_DNA"/>
</dbReference>
<evidence type="ECO:0000256" key="4">
    <source>
        <dbReference type="ARBA" id="ARBA00022490"/>
    </source>
</evidence>
<dbReference type="PRINTS" id="PR01041">
    <property type="entry name" value="TRNASYNTHMET"/>
</dbReference>
<dbReference type="GO" id="GO:0004825">
    <property type="term" value="F:methionine-tRNA ligase activity"/>
    <property type="evidence" value="ECO:0007669"/>
    <property type="project" value="UniProtKB-UniRule"/>
</dbReference>